<name>A0A6P2CU88_9BACT</name>
<dbReference type="PROSITE" id="PS51257">
    <property type="entry name" value="PROKAR_LIPOPROTEIN"/>
    <property type="match status" value="1"/>
</dbReference>
<dbReference type="EMBL" id="LR593886">
    <property type="protein sequence ID" value="VTR92117.1"/>
    <property type="molecule type" value="Genomic_DNA"/>
</dbReference>
<accession>A0A6P2CU88</accession>
<proteinExistence type="predicted"/>
<evidence type="ECO:0000313" key="3">
    <source>
        <dbReference type="Proteomes" id="UP000464178"/>
    </source>
</evidence>
<evidence type="ECO:0000313" key="2">
    <source>
        <dbReference type="EMBL" id="VTR92117.1"/>
    </source>
</evidence>
<feature type="compositionally biased region" description="Gly residues" evidence="1">
    <location>
        <begin position="99"/>
        <end position="115"/>
    </location>
</feature>
<reference evidence="2 3" key="1">
    <citation type="submission" date="2019-05" db="EMBL/GenBank/DDBJ databases">
        <authorList>
            <consortium name="Science for Life Laboratories"/>
        </authorList>
    </citation>
    <scope>NUCLEOTIDE SEQUENCE [LARGE SCALE GENOMIC DNA]</scope>
    <source>
        <strain evidence="2">Soil9</strain>
    </source>
</reference>
<gene>
    <name evidence="2" type="ORF">SOIL9_55970</name>
</gene>
<evidence type="ECO:0008006" key="4">
    <source>
        <dbReference type="Google" id="ProtNLM"/>
    </source>
</evidence>
<organism evidence="2 3">
    <name type="scientific">Gemmata massiliana</name>
    <dbReference type="NCBI Taxonomy" id="1210884"/>
    <lineage>
        <taxon>Bacteria</taxon>
        <taxon>Pseudomonadati</taxon>
        <taxon>Planctomycetota</taxon>
        <taxon>Planctomycetia</taxon>
        <taxon>Gemmatales</taxon>
        <taxon>Gemmataceae</taxon>
        <taxon>Gemmata</taxon>
    </lineage>
</organism>
<sequence>MTKRHVIFAPLLVLLTLGLTIGCSQKTAPAKVSGTVTYKGAPVTGGNLAFHTDSGVYSAALRTDGTFEASDLPIGDMTVTVDTESLNPNVKKETYVGQSSGGPGGTSSKYGKGGSGPPPVTKGPPAGVKGAGKQEKSPAGEDSPQGDPGHYVKIPRAYADKTKSTLKVNLKEGVQQITLELKD</sequence>
<feature type="region of interest" description="Disordered" evidence="1">
    <location>
        <begin position="83"/>
        <end position="155"/>
    </location>
</feature>
<dbReference type="AlphaFoldDB" id="A0A6P2CU88"/>
<dbReference type="RefSeq" id="WP_162667026.1">
    <property type="nucleotide sequence ID" value="NZ_LR593886.1"/>
</dbReference>
<dbReference type="KEGG" id="gms:SOIL9_55970"/>
<dbReference type="Proteomes" id="UP000464178">
    <property type="component" value="Chromosome"/>
</dbReference>
<evidence type="ECO:0000256" key="1">
    <source>
        <dbReference type="SAM" id="MobiDB-lite"/>
    </source>
</evidence>
<keyword evidence="3" id="KW-1185">Reference proteome</keyword>
<protein>
    <recommendedName>
        <fullName evidence="4">Carboxypeptidase regulatory-like domain-containing protein</fullName>
    </recommendedName>
</protein>